<feature type="transmembrane region" description="Helical" evidence="1">
    <location>
        <begin position="42"/>
        <end position="60"/>
    </location>
</feature>
<name>A0A1A9WHE7_9MUSC</name>
<dbReference type="EnsemblMetazoa" id="GBRI019826-RA">
    <property type="protein sequence ID" value="GBRI019826-PA"/>
    <property type="gene ID" value="GBRI019826"/>
</dbReference>
<sequence>MKEPEGTTEPVNIPLVCWASFDSPEELEMAASYFTSRERMKFSSIVMFLFVVLSTLFLVVKLPSSLTLPPFSKLFLLQKASPRFCIQNKYFFAMRHQTFDLSAQSFKSKDSST</sequence>
<proteinExistence type="predicted"/>
<keyword evidence="1" id="KW-0812">Transmembrane</keyword>
<protein>
    <submittedName>
        <fullName evidence="2">Uncharacterized protein</fullName>
    </submittedName>
</protein>
<evidence type="ECO:0000313" key="3">
    <source>
        <dbReference type="Proteomes" id="UP000091820"/>
    </source>
</evidence>
<dbReference type="AlphaFoldDB" id="A0A1A9WHE7"/>
<evidence type="ECO:0000256" key="1">
    <source>
        <dbReference type="SAM" id="Phobius"/>
    </source>
</evidence>
<keyword evidence="3" id="KW-1185">Reference proteome</keyword>
<evidence type="ECO:0000313" key="2">
    <source>
        <dbReference type="EnsemblMetazoa" id="GBRI019826-PA"/>
    </source>
</evidence>
<reference evidence="2" key="2">
    <citation type="submission" date="2020-05" db="UniProtKB">
        <authorList>
            <consortium name="EnsemblMetazoa"/>
        </authorList>
    </citation>
    <scope>IDENTIFICATION</scope>
    <source>
        <strain evidence="2">IAEA</strain>
    </source>
</reference>
<keyword evidence="1" id="KW-0472">Membrane</keyword>
<reference evidence="3" key="1">
    <citation type="submission" date="2014-03" db="EMBL/GenBank/DDBJ databases">
        <authorList>
            <person name="Aksoy S."/>
            <person name="Warren W."/>
            <person name="Wilson R.K."/>
        </authorList>
    </citation>
    <scope>NUCLEOTIDE SEQUENCE [LARGE SCALE GENOMIC DNA]</scope>
    <source>
        <strain evidence="3">IAEA</strain>
    </source>
</reference>
<dbReference type="Proteomes" id="UP000091820">
    <property type="component" value="Unassembled WGS sequence"/>
</dbReference>
<keyword evidence="1" id="KW-1133">Transmembrane helix</keyword>
<organism evidence="2 3">
    <name type="scientific">Glossina brevipalpis</name>
    <dbReference type="NCBI Taxonomy" id="37001"/>
    <lineage>
        <taxon>Eukaryota</taxon>
        <taxon>Metazoa</taxon>
        <taxon>Ecdysozoa</taxon>
        <taxon>Arthropoda</taxon>
        <taxon>Hexapoda</taxon>
        <taxon>Insecta</taxon>
        <taxon>Pterygota</taxon>
        <taxon>Neoptera</taxon>
        <taxon>Endopterygota</taxon>
        <taxon>Diptera</taxon>
        <taxon>Brachycera</taxon>
        <taxon>Muscomorpha</taxon>
        <taxon>Hippoboscoidea</taxon>
        <taxon>Glossinidae</taxon>
        <taxon>Glossina</taxon>
    </lineage>
</organism>
<dbReference type="VEuPathDB" id="VectorBase:GBRI019826"/>
<accession>A0A1A9WHE7</accession>